<keyword evidence="3" id="KW-0479">Metal-binding</keyword>
<dbReference type="GO" id="GO:0016020">
    <property type="term" value="C:membrane"/>
    <property type="evidence" value="ECO:0007669"/>
    <property type="project" value="TreeGrafter"/>
</dbReference>
<dbReference type="CDD" id="cd07331">
    <property type="entry name" value="M48C_Oma1_like"/>
    <property type="match status" value="1"/>
</dbReference>
<keyword evidence="8" id="KW-0812">Transmembrane</keyword>
<protein>
    <recommendedName>
        <fullName evidence="9">Peptidase M48 domain-containing protein</fullName>
    </recommendedName>
</protein>
<evidence type="ECO:0000256" key="3">
    <source>
        <dbReference type="ARBA" id="ARBA00022723"/>
    </source>
</evidence>
<dbReference type="AlphaFoldDB" id="A0A834GET0"/>
<evidence type="ECO:0000313" key="11">
    <source>
        <dbReference type="Proteomes" id="UP000626092"/>
    </source>
</evidence>
<dbReference type="Pfam" id="PF01435">
    <property type="entry name" value="Peptidase_M48"/>
    <property type="match status" value="1"/>
</dbReference>
<proteinExistence type="predicted"/>
<keyword evidence="11" id="KW-1185">Reference proteome</keyword>
<dbReference type="OrthoDB" id="7464992at2759"/>
<evidence type="ECO:0000256" key="5">
    <source>
        <dbReference type="ARBA" id="ARBA00022833"/>
    </source>
</evidence>
<evidence type="ECO:0000259" key="9">
    <source>
        <dbReference type="Pfam" id="PF01435"/>
    </source>
</evidence>
<comment type="caution">
    <text evidence="10">The sequence shown here is derived from an EMBL/GenBank/DDBJ whole genome shotgun (WGS) entry which is preliminary data.</text>
</comment>
<evidence type="ECO:0000313" key="10">
    <source>
        <dbReference type="EMBL" id="KAF7132277.1"/>
    </source>
</evidence>
<reference evidence="10" key="1">
    <citation type="submission" date="2019-11" db="EMBL/GenBank/DDBJ databases">
        <authorList>
            <person name="Liu Y."/>
            <person name="Hou J."/>
            <person name="Li T.-Q."/>
            <person name="Guan C.-H."/>
            <person name="Wu X."/>
            <person name="Wu H.-Z."/>
            <person name="Ling F."/>
            <person name="Zhang R."/>
            <person name="Shi X.-G."/>
            <person name="Ren J.-P."/>
            <person name="Chen E.-F."/>
            <person name="Sun J.-M."/>
        </authorList>
    </citation>
    <scope>NUCLEOTIDE SEQUENCE</scope>
    <source>
        <strain evidence="10">Adult_tree_wgs_1</strain>
        <tissue evidence="10">Leaves</tissue>
    </source>
</reference>
<dbReference type="PANTHER" id="PTHR22726:SF1">
    <property type="entry name" value="METALLOENDOPEPTIDASE OMA1, MITOCHONDRIAL"/>
    <property type="match status" value="1"/>
</dbReference>
<feature type="region of interest" description="Disordered" evidence="7">
    <location>
        <begin position="20"/>
        <end position="56"/>
    </location>
</feature>
<keyword evidence="5" id="KW-0862">Zinc</keyword>
<gene>
    <name evidence="10" type="ORF">RHSIM_Rhsim09G0194100</name>
</gene>
<evidence type="ECO:0000256" key="4">
    <source>
        <dbReference type="ARBA" id="ARBA00022801"/>
    </source>
</evidence>
<keyword evidence="4" id="KW-0378">Hydrolase</keyword>
<keyword evidence="2" id="KW-0645">Protease</keyword>
<dbReference type="PANTHER" id="PTHR22726">
    <property type="entry name" value="METALLOENDOPEPTIDASE OMA1"/>
    <property type="match status" value="1"/>
</dbReference>
<accession>A0A834GET0</accession>
<name>A0A834GET0_RHOSS</name>
<keyword evidence="8" id="KW-1133">Transmembrane helix</keyword>
<dbReference type="GO" id="GO:0051603">
    <property type="term" value="P:proteolysis involved in protein catabolic process"/>
    <property type="evidence" value="ECO:0007669"/>
    <property type="project" value="TreeGrafter"/>
</dbReference>
<evidence type="ECO:0000256" key="2">
    <source>
        <dbReference type="ARBA" id="ARBA00022670"/>
    </source>
</evidence>
<comment type="cofactor">
    <cofactor evidence="1">
        <name>Zn(2+)</name>
        <dbReference type="ChEBI" id="CHEBI:29105"/>
    </cofactor>
</comment>
<dbReference type="InterPro" id="IPR001915">
    <property type="entry name" value="Peptidase_M48"/>
</dbReference>
<dbReference type="InterPro" id="IPR051156">
    <property type="entry name" value="Mito/Outer_Membr_Metalloprot"/>
</dbReference>
<feature type="domain" description="Peptidase M48" evidence="9">
    <location>
        <begin position="263"/>
        <end position="421"/>
    </location>
</feature>
<keyword evidence="8" id="KW-0472">Membrane</keyword>
<feature type="transmembrane region" description="Helical" evidence="8">
    <location>
        <begin position="113"/>
        <end position="131"/>
    </location>
</feature>
<feature type="compositionally biased region" description="Pro residues" evidence="7">
    <location>
        <begin position="37"/>
        <end position="49"/>
    </location>
</feature>
<organism evidence="10 11">
    <name type="scientific">Rhododendron simsii</name>
    <name type="common">Sims's rhododendron</name>
    <dbReference type="NCBI Taxonomy" id="118357"/>
    <lineage>
        <taxon>Eukaryota</taxon>
        <taxon>Viridiplantae</taxon>
        <taxon>Streptophyta</taxon>
        <taxon>Embryophyta</taxon>
        <taxon>Tracheophyta</taxon>
        <taxon>Spermatophyta</taxon>
        <taxon>Magnoliopsida</taxon>
        <taxon>eudicotyledons</taxon>
        <taxon>Gunneridae</taxon>
        <taxon>Pentapetalae</taxon>
        <taxon>asterids</taxon>
        <taxon>Ericales</taxon>
        <taxon>Ericaceae</taxon>
        <taxon>Ericoideae</taxon>
        <taxon>Rhodoreae</taxon>
        <taxon>Rhododendron</taxon>
    </lineage>
</organism>
<dbReference type="Gene3D" id="3.30.2010.10">
    <property type="entry name" value="Metalloproteases ('zincins'), catalytic domain"/>
    <property type="match status" value="1"/>
</dbReference>
<dbReference type="EMBL" id="WJXA01000009">
    <property type="protein sequence ID" value="KAF7132277.1"/>
    <property type="molecule type" value="Genomic_DNA"/>
</dbReference>
<dbReference type="GO" id="GO:0046872">
    <property type="term" value="F:metal ion binding"/>
    <property type="evidence" value="ECO:0007669"/>
    <property type="project" value="UniProtKB-KW"/>
</dbReference>
<dbReference type="Proteomes" id="UP000626092">
    <property type="component" value="Unassembled WGS sequence"/>
</dbReference>
<evidence type="ECO:0000256" key="1">
    <source>
        <dbReference type="ARBA" id="ARBA00001947"/>
    </source>
</evidence>
<evidence type="ECO:0000256" key="6">
    <source>
        <dbReference type="ARBA" id="ARBA00023049"/>
    </source>
</evidence>
<evidence type="ECO:0000256" key="7">
    <source>
        <dbReference type="SAM" id="MobiDB-lite"/>
    </source>
</evidence>
<keyword evidence="6" id="KW-0482">Metalloprotease</keyword>
<dbReference type="GO" id="GO:0004222">
    <property type="term" value="F:metalloendopeptidase activity"/>
    <property type="evidence" value="ECO:0007669"/>
    <property type="project" value="InterPro"/>
</dbReference>
<sequence>MGWYRRPKAAFDLLHSTASKLKPGIPTQNSPPRINHPSPPPPPPPPPTSNNPLVPTLSLSSPISRNSCFNFSLKQNQYNPFLFSTRRCYSYYVTRPEAPRYRPKRKWYKNPRTVITVVLLTSGVAITVYFGNLEMVPYTKRKHFVLLPKNMERQLGEAQFQQIKQAFKGKILPAIHPESVRVKLVAKDIIEAVYRGLKREHAYATAEGGGPIARDDTSGLGTLVAMSEDVEGKWRGEDDYVDEKWVEKGRKRGKGKGREADTRHLEGLKWEILVVNEPVVNAFCLPGGKIVVFTGLLEHFRTDPEIATILGHEVGHAVARHAAEQITKNLWLVILQLILFQFLMPDLVYAMSTVLLRLPFSRRMEMEADYIGLLLMASAGYYPRVAPKVYEKLGQLTGDSPLRDYFSTHPSGKKRAQHLAQAQVMQAALALYREAIAGQWIRGFLHE</sequence>
<evidence type="ECO:0000256" key="8">
    <source>
        <dbReference type="SAM" id="Phobius"/>
    </source>
</evidence>